<gene>
    <name evidence="12" type="ORF">BZG36_01437</name>
</gene>
<evidence type="ECO:0000256" key="9">
    <source>
        <dbReference type="ARBA" id="ARBA00043975"/>
    </source>
</evidence>
<dbReference type="CDD" id="cd00009">
    <property type="entry name" value="AAA"/>
    <property type="match status" value="1"/>
</dbReference>
<dbReference type="InterPro" id="IPR036249">
    <property type="entry name" value="Thioredoxin-like_sf"/>
</dbReference>
<name>A0A261Y505_9FUNG</name>
<evidence type="ECO:0000256" key="4">
    <source>
        <dbReference type="ARBA" id="ARBA00022741"/>
    </source>
</evidence>
<evidence type="ECO:0000256" key="7">
    <source>
        <dbReference type="ARBA" id="ARBA00023242"/>
    </source>
</evidence>
<keyword evidence="8" id="KW-0131">Cell cycle</keyword>
<dbReference type="GO" id="GO:0006260">
    <property type="term" value="P:DNA replication"/>
    <property type="evidence" value="ECO:0007669"/>
    <property type="project" value="UniProtKB-KW"/>
</dbReference>
<dbReference type="InterPro" id="IPR027417">
    <property type="entry name" value="P-loop_NTPase"/>
</dbReference>
<protein>
    <recommendedName>
        <fullName evidence="11">AAA+ ATPase domain-containing protein</fullName>
    </recommendedName>
</protein>
<keyword evidence="6" id="KW-0238">DNA-binding</keyword>
<feature type="region of interest" description="Disordered" evidence="10">
    <location>
        <begin position="90"/>
        <end position="116"/>
    </location>
</feature>
<keyword evidence="13" id="KW-1185">Reference proteome</keyword>
<comment type="similarity">
    <text evidence="2">Belongs to the DIM1 family.</text>
</comment>
<dbReference type="SMART" id="SM01410">
    <property type="entry name" value="DIM1"/>
    <property type="match status" value="1"/>
</dbReference>
<feature type="region of interest" description="Disordered" evidence="10">
    <location>
        <begin position="194"/>
        <end position="215"/>
    </location>
</feature>
<dbReference type="FunFam" id="3.40.30.10:FF:000004">
    <property type="entry name" value="Spliceosomal protein DIB1"/>
    <property type="match status" value="1"/>
</dbReference>
<evidence type="ECO:0000259" key="11">
    <source>
        <dbReference type="SMART" id="SM00382"/>
    </source>
</evidence>
<dbReference type="GO" id="GO:0046540">
    <property type="term" value="C:U4/U6 x U5 tri-snRNP complex"/>
    <property type="evidence" value="ECO:0007669"/>
    <property type="project" value="InterPro"/>
</dbReference>
<sequence>MTYAEDDDFEQQYAKEFAIMRTRATEDEPALPQPRKRALVKATKQSPRPRSNYFDGGSLHLSTLSSDLNDNDDVQAADDDVLQNLPPKHLVHASRPSVQHTSSKLDSELFEGDSEGDISQASPIYEHKFGETDRIQSSDNDSKLMAGRKRSETRVLDTIREKENLSPLFYASGDRHKKRKINNEADDMALDDAASQEAMTKQTMSPDPRLSPTPHAMEDMSVLQRQLEGSSKQDYSQMPETGAFQHAVSSTGKPFYFPKVVKSKSPTSTISLPNHSTPRGYNQRFPSLLEKPIPHLIELLRLERISNSDRAIAEIEAMSEHTLTLGDGKNNTNLRLWTEKYRPRSFLDLQGDERLNREVLSWVKCWDQCVFGDDRFNQQRQTTSHRGRVQQTRDVDGNVADPWGRPDRKILLLTGPPGVGKTTIAHIAAAHAGYHTIEINASDDRTGEIVKSKITAATQMQAIVTGDDRKGETVQKPSLLIIDEIDGVSAGGGADSFINLLTDLVTAGKSGTVKKGRKKRGPHRPLLRPIICICNDQFAPVLRPLRQIAHILNFRKTTNNHISKHLLRICELEGLTTDLRTLSSLTERSGGDLRSCLNSLQFVRNRTTQLTPEMLLDESLGRKDVGKSIFAHMEEIFFKETTRAKHAGGLTKLKDSIEDFGDFGKLIQGCFENYPQLEFRDYACEKLVLIGDWLDFYERVDHRVSNLHIHELYGYLPYAIVNFHRFFAASIRQEHRMEFPKTDYENYMLQKQNERLLSIFQMGMAPHLRRTLTARRLTTEFLSPLLRIISPNLKPINRQLIKPQEKTILVRVVHLMLSTGLSFVQEQSEDSQYLYRMEPPIDTLIMFRSMANKPTLANKYAVRQLISREIELELLRRQEEAADRKVGLAKNADRKAYPHRHVDLDLAKQGIKKTEEKPPVDFFGRPVVQNHSTEKISGGSRKAQTIISPIRYKYNEGFSNAYFLPHLTNGWQVDQAILAEEDRVVVIRFGHDYNPECMKMDETLYGIAEKVKNFAVIYLVDITEVPDFNKMYELYDECTVMFFFRNKHMMVDLGTGNNNKINWALEDKQELIDIIEVVYRGARKGRGLVVSPKDYSTKYKY</sequence>
<evidence type="ECO:0000256" key="10">
    <source>
        <dbReference type="SAM" id="MobiDB-lite"/>
    </source>
</evidence>
<dbReference type="Gene3D" id="3.40.30.10">
    <property type="entry name" value="Glutaredoxin"/>
    <property type="match status" value="1"/>
</dbReference>
<dbReference type="GO" id="GO:0000398">
    <property type="term" value="P:mRNA splicing, via spliceosome"/>
    <property type="evidence" value="ECO:0007669"/>
    <property type="project" value="InterPro"/>
</dbReference>
<keyword evidence="5" id="KW-0067">ATP-binding</keyword>
<dbReference type="GO" id="GO:0003677">
    <property type="term" value="F:DNA binding"/>
    <property type="evidence" value="ECO:0007669"/>
    <property type="project" value="UniProtKB-KW"/>
</dbReference>
<dbReference type="CDD" id="cd02954">
    <property type="entry name" value="DIM1"/>
    <property type="match status" value="1"/>
</dbReference>
<keyword evidence="4" id="KW-0547">Nucleotide-binding</keyword>
<feature type="domain" description="AAA+ ATPase" evidence="11">
    <location>
        <begin position="407"/>
        <end position="555"/>
    </location>
</feature>
<dbReference type="EMBL" id="MVBO01000011">
    <property type="protein sequence ID" value="OZJ05720.1"/>
    <property type="molecule type" value="Genomic_DNA"/>
</dbReference>
<dbReference type="GO" id="GO:0005524">
    <property type="term" value="F:ATP binding"/>
    <property type="evidence" value="ECO:0007669"/>
    <property type="project" value="UniProtKB-KW"/>
</dbReference>
<comment type="subcellular location">
    <subcellularLocation>
        <location evidence="1">Nucleus</location>
    </subcellularLocation>
</comment>
<evidence type="ECO:0000313" key="13">
    <source>
        <dbReference type="Proteomes" id="UP000242875"/>
    </source>
</evidence>
<evidence type="ECO:0000313" key="12">
    <source>
        <dbReference type="EMBL" id="OZJ05720.1"/>
    </source>
</evidence>
<comment type="similarity">
    <text evidence="9">Belongs to the activator 1 small subunits family. CTF18 subfamily.</text>
</comment>
<dbReference type="Proteomes" id="UP000242875">
    <property type="component" value="Unassembled WGS sequence"/>
</dbReference>
<evidence type="ECO:0000256" key="2">
    <source>
        <dbReference type="ARBA" id="ARBA00008241"/>
    </source>
</evidence>
<dbReference type="PANTHER" id="PTHR46765:SF1">
    <property type="entry name" value="P-LOOP CONTAINING NUCLEOSIDE TRIPHOSPHATE HYDROLASES SUPERFAMILY PROTEIN"/>
    <property type="match status" value="1"/>
</dbReference>
<evidence type="ECO:0000256" key="3">
    <source>
        <dbReference type="ARBA" id="ARBA00022705"/>
    </source>
</evidence>
<feature type="region of interest" description="Disordered" evidence="10">
    <location>
        <begin position="24"/>
        <end position="58"/>
    </location>
</feature>
<dbReference type="Pfam" id="PF00004">
    <property type="entry name" value="AAA"/>
    <property type="match status" value="1"/>
</dbReference>
<evidence type="ECO:0000256" key="6">
    <source>
        <dbReference type="ARBA" id="ARBA00023125"/>
    </source>
</evidence>
<dbReference type="InterPro" id="IPR053016">
    <property type="entry name" value="CTF18-RFC_complex"/>
</dbReference>
<evidence type="ECO:0000256" key="8">
    <source>
        <dbReference type="ARBA" id="ARBA00023306"/>
    </source>
</evidence>
<dbReference type="AlphaFoldDB" id="A0A261Y505"/>
<dbReference type="SMART" id="SM00382">
    <property type="entry name" value="AAA"/>
    <property type="match status" value="1"/>
</dbReference>
<dbReference type="Pfam" id="PF02966">
    <property type="entry name" value="DIM1"/>
    <property type="match status" value="1"/>
</dbReference>
<dbReference type="SUPFAM" id="SSF52540">
    <property type="entry name" value="P-loop containing nucleoside triphosphate hydrolases"/>
    <property type="match status" value="1"/>
</dbReference>
<reference evidence="12 13" key="1">
    <citation type="journal article" date="2017" name="Mycologia">
        <title>Bifiguratus adelaidae, gen. et sp. nov., a new member of Mucoromycotina in endophytic and soil-dwelling habitats.</title>
        <authorList>
            <person name="Torres-Cruz T.J."/>
            <person name="Billingsley Tobias T.L."/>
            <person name="Almatruk M."/>
            <person name="Hesse C."/>
            <person name="Kuske C.R."/>
            <person name="Desiro A."/>
            <person name="Benucci G.M."/>
            <person name="Bonito G."/>
            <person name="Stajich J.E."/>
            <person name="Dunlap C."/>
            <person name="Arnold A.E."/>
            <person name="Porras-Alfaro A."/>
        </authorList>
    </citation>
    <scope>NUCLEOTIDE SEQUENCE [LARGE SCALE GENOMIC DNA]</scope>
    <source>
        <strain evidence="12 13">AZ0501</strain>
    </source>
</reference>
<dbReference type="InterPro" id="IPR047854">
    <property type="entry name" value="RFC_lid"/>
</dbReference>
<comment type="caution">
    <text evidence="12">The sequence shown here is derived from an EMBL/GenBank/DDBJ whole genome shotgun (WGS) entry which is preliminary data.</text>
</comment>
<dbReference type="InterPro" id="IPR003593">
    <property type="entry name" value="AAA+_ATPase"/>
</dbReference>
<dbReference type="InterPro" id="IPR004123">
    <property type="entry name" value="Dim1"/>
</dbReference>
<evidence type="ECO:0000256" key="1">
    <source>
        <dbReference type="ARBA" id="ARBA00004123"/>
    </source>
</evidence>
<keyword evidence="7" id="KW-0539">Nucleus</keyword>
<dbReference type="GO" id="GO:0016887">
    <property type="term" value="F:ATP hydrolysis activity"/>
    <property type="evidence" value="ECO:0007669"/>
    <property type="project" value="InterPro"/>
</dbReference>
<dbReference type="CDD" id="cd18140">
    <property type="entry name" value="HLD_clamp_RFC"/>
    <property type="match status" value="1"/>
</dbReference>
<dbReference type="OrthoDB" id="2195431at2759"/>
<accession>A0A261Y505</accession>
<dbReference type="Gene3D" id="1.10.8.60">
    <property type="match status" value="1"/>
</dbReference>
<proteinExistence type="inferred from homology"/>
<dbReference type="InterPro" id="IPR003959">
    <property type="entry name" value="ATPase_AAA_core"/>
</dbReference>
<dbReference type="SUPFAM" id="SSF52833">
    <property type="entry name" value="Thioredoxin-like"/>
    <property type="match status" value="1"/>
</dbReference>
<dbReference type="Gene3D" id="3.40.50.300">
    <property type="entry name" value="P-loop containing nucleotide triphosphate hydrolases"/>
    <property type="match status" value="1"/>
</dbReference>
<evidence type="ECO:0000256" key="5">
    <source>
        <dbReference type="ARBA" id="ARBA00022840"/>
    </source>
</evidence>
<dbReference type="PANTHER" id="PTHR46765">
    <property type="entry name" value="P-LOOP CONTAINING NUCLEOSIDE TRIPHOSPHATE HYDROLASES SUPERFAMILY PROTEIN"/>
    <property type="match status" value="1"/>
</dbReference>
<organism evidence="12 13">
    <name type="scientific">Bifiguratus adelaidae</name>
    <dbReference type="NCBI Taxonomy" id="1938954"/>
    <lineage>
        <taxon>Eukaryota</taxon>
        <taxon>Fungi</taxon>
        <taxon>Fungi incertae sedis</taxon>
        <taxon>Mucoromycota</taxon>
        <taxon>Mucoromycotina</taxon>
        <taxon>Endogonomycetes</taxon>
        <taxon>Endogonales</taxon>
        <taxon>Endogonales incertae sedis</taxon>
        <taxon>Bifiguratus</taxon>
    </lineage>
</organism>
<keyword evidence="3" id="KW-0235">DNA replication</keyword>